<name>A0ABQ5SFT2_9CHLO</name>
<dbReference type="Proteomes" id="UP001165090">
    <property type="component" value="Unassembled WGS sequence"/>
</dbReference>
<comment type="caution">
    <text evidence="1">The sequence shown here is derived from an EMBL/GenBank/DDBJ whole genome shotgun (WGS) entry which is preliminary data.</text>
</comment>
<sequence length="206" mass="23108">MNALSDPASMTDNIGHGERAPLSSTEKVFHDPNLLHYIAIYLKPRGRLAFSTLSRACTASVMVPDFWDSISGSIIERNGAVKKASWSYSEAAQYGNRLGCVLRQYGRFCTRLHLADCAWLQVTGLEDLARCSNLVHLDMSGCRYEVCCVLWGERRGVEKLFCFIIFAQTFEELYICTHGVCRPWQVVPPRVCESQALCKAARFAAE</sequence>
<accession>A0ABQ5SFT2</accession>
<organism evidence="1 2">
    <name type="scientific">Volvox africanus</name>
    <dbReference type="NCBI Taxonomy" id="51714"/>
    <lineage>
        <taxon>Eukaryota</taxon>
        <taxon>Viridiplantae</taxon>
        <taxon>Chlorophyta</taxon>
        <taxon>core chlorophytes</taxon>
        <taxon>Chlorophyceae</taxon>
        <taxon>CS clade</taxon>
        <taxon>Chlamydomonadales</taxon>
        <taxon>Volvocaceae</taxon>
        <taxon>Volvox</taxon>
    </lineage>
</organism>
<dbReference type="EMBL" id="BSDZ01000079">
    <property type="protein sequence ID" value="GLI68471.1"/>
    <property type="molecule type" value="Genomic_DNA"/>
</dbReference>
<gene>
    <name evidence="1" type="ORF">VaNZ11_012897</name>
</gene>
<protein>
    <recommendedName>
        <fullName evidence="3">F-box domain-containing protein</fullName>
    </recommendedName>
</protein>
<evidence type="ECO:0008006" key="3">
    <source>
        <dbReference type="Google" id="ProtNLM"/>
    </source>
</evidence>
<evidence type="ECO:0000313" key="2">
    <source>
        <dbReference type="Proteomes" id="UP001165090"/>
    </source>
</evidence>
<keyword evidence="2" id="KW-1185">Reference proteome</keyword>
<proteinExistence type="predicted"/>
<dbReference type="SUPFAM" id="SSF52047">
    <property type="entry name" value="RNI-like"/>
    <property type="match status" value="1"/>
</dbReference>
<evidence type="ECO:0000313" key="1">
    <source>
        <dbReference type="EMBL" id="GLI68471.1"/>
    </source>
</evidence>
<reference evidence="1 2" key="1">
    <citation type="journal article" date="2023" name="IScience">
        <title>Expanded male sex-determining region conserved during the evolution of homothallism in the green alga Volvox.</title>
        <authorList>
            <person name="Yamamoto K."/>
            <person name="Matsuzaki R."/>
            <person name="Mahakham W."/>
            <person name="Heman W."/>
            <person name="Sekimoto H."/>
            <person name="Kawachi M."/>
            <person name="Minakuchi Y."/>
            <person name="Toyoda A."/>
            <person name="Nozaki H."/>
        </authorList>
    </citation>
    <scope>NUCLEOTIDE SEQUENCE [LARGE SCALE GENOMIC DNA]</scope>
    <source>
        <strain evidence="1 2">NIES-4468</strain>
    </source>
</reference>